<sequence length="350" mass="39179">MPQHTELELKKQLDSGEFARVYFFYGPEKFMIEKYTKRFLDKAGNLPFPDFNVQRFDGRETSVDTIADAVEALPFMAERKCVTVSDFDVETCGAVELGKLHELLENLPDSTSLLFYCPGLAVDVKKSSKWKKFAAAVNQAGVSTVMERRTGAELEKTLCAAAAKRGCDLSRPNASRIVSYAGNDLRTLYHELEKLCSYQGKGEITAALIDRLVTKNLEANVFALGKAIIAGEYDKAYRVLDLLFYQNEEPVNVLAALSSSYLDLYRVRASIQSGLSAQTPAQYFDYKGKEFRLRNAERDVRSLSLSALRESLDVLLETDTALKGARGSRRIIMEKMIARLLLAAQKEKMA</sequence>
<evidence type="ECO:0000256" key="6">
    <source>
        <dbReference type="ARBA" id="ARBA00022932"/>
    </source>
</evidence>
<accession>A0A9D1ALS1</accession>
<dbReference type="Pfam" id="PF21694">
    <property type="entry name" value="DNA_pol3_delta_C"/>
    <property type="match status" value="1"/>
</dbReference>
<dbReference type="InterPro" id="IPR027417">
    <property type="entry name" value="P-loop_NTPase"/>
</dbReference>
<evidence type="ECO:0000256" key="1">
    <source>
        <dbReference type="ARBA" id="ARBA00012417"/>
    </source>
</evidence>
<evidence type="ECO:0000256" key="8">
    <source>
        <dbReference type="ARBA" id="ARBA00049244"/>
    </source>
</evidence>
<dbReference type="Proteomes" id="UP000824242">
    <property type="component" value="Unassembled WGS sequence"/>
</dbReference>
<dbReference type="GO" id="GO:0003677">
    <property type="term" value="F:DNA binding"/>
    <property type="evidence" value="ECO:0007669"/>
    <property type="project" value="InterPro"/>
</dbReference>
<keyword evidence="4 11" id="KW-0548">Nucleotidyltransferase</keyword>
<evidence type="ECO:0000256" key="2">
    <source>
        <dbReference type="ARBA" id="ARBA00017703"/>
    </source>
</evidence>
<evidence type="ECO:0000256" key="7">
    <source>
        <dbReference type="ARBA" id="ARBA00034754"/>
    </source>
</evidence>
<evidence type="ECO:0000256" key="5">
    <source>
        <dbReference type="ARBA" id="ARBA00022705"/>
    </source>
</evidence>
<evidence type="ECO:0000313" key="11">
    <source>
        <dbReference type="EMBL" id="HIR46826.1"/>
    </source>
</evidence>
<reference evidence="11" key="2">
    <citation type="journal article" date="2021" name="PeerJ">
        <title>Extensive microbial diversity within the chicken gut microbiome revealed by metagenomics and culture.</title>
        <authorList>
            <person name="Gilroy R."/>
            <person name="Ravi A."/>
            <person name="Getino M."/>
            <person name="Pursley I."/>
            <person name="Horton D.L."/>
            <person name="Alikhan N.F."/>
            <person name="Baker D."/>
            <person name="Gharbi K."/>
            <person name="Hall N."/>
            <person name="Watson M."/>
            <person name="Adriaenssens E.M."/>
            <person name="Foster-Nyarko E."/>
            <person name="Jarju S."/>
            <person name="Secka A."/>
            <person name="Antonio M."/>
            <person name="Oren A."/>
            <person name="Chaudhuri R.R."/>
            <person name="La Ragione R."/>
            <person name="Hildebrand F."/>
            <person name="Pallen M.J."/>
        </authorList>
    </citation>
    <scope>NUCLEOTIDE SEQUENCE</scope>
    <source>
        <strain evidence="11">ChiSxjej1B13-7958</strain>
    </source>
</reference>
<dbReference type="GO" id="GO:0003887">
    <property type="term" value="F:DNA-directed DNA polymerase activity"/>
    <property type="evidence" value="ECO:0007669"/>
    <property type="project" value="UniProtKB-KW"/>
</dbReference>
<dbReference type="InterPro" id="IPR010372">
    <property type="entry name" value="DNA_pol3_delta_N"/>
</dbReference>
<organism evidence="11 12">
    <name type="scientific">Candidatus Caccousia avicola</name>
    <dbReference type="NCBI Taxonomy" id="2840721"/>
    <lineage>
        <taxon>Bacteria</taxon>
        <taxon>Bacillati</taxon>
        <taxon>Bacillota</taxon>
        <taxon>Clostridia</taxon>
        <taxon>Eubacteriales</taxon>
        <taxon>Oscillospiraceae</taxon>
        <taxon>Oscillospiraceae incertae sedis</taxon>
        <taxon>Candidatus Caccousia</taxon>
    </lineage>
</organism>
<dbReference type="Gene3D" id="3.40.50.300">
    <property type="entry name" value="P-loop containing nucleotide triphosphate hydrolases"/>
    <property type="match status" value="1"/>
</dbReference>
<comment type="similarity">
    <text evidence="7">Belongs to the DNA polymerase HolA subunit family.</text>
</comment>
<dbReference type="EMBL" id="DVGZ01000041">
    <property type="protein sequence ID" value="HIR46826.1"/>
    <property type="molecule type" value="Genomic_DNA"/>
</dbReference>
<keyword evidence="3 11" id="KW-0808">Transferase</keyword>
<name>A0A9D1ALS1_9FIRM</name>
<dbReference type="AlphaFoldDB" id="A0A9D1ALS1"/>
<dbReference type="InterPro" id="IPR048466">
    <property type="entry name" value="DNA_pol3_delta-like_C"/>
</dbReference>
<feature type="domain" description="DNA polymerase III delta N-terminal" evidence="9">
    <location>
        <begin position="22"/>
        <end position="132"/>
    </location>
</feature>
<dbReference type="SUPFAM" id="SSF48019">
    <property type="entry name" value="post-AAA+ oligomerization domain-like"/>
    <property type="match status" value="1"/>
</dbReference>
<evidence type="ECO:0000313" key="12">
    <source>
        <dbReference type="Proteomes" id="UP000824242"/>
    </source>
</evidence>
<dbReference type="EC" id="2.7.7.7" evidence="1"/>
<evidence type="ECO:0000259" key="9">
    <source>
        <dbReference type="Pfam" id="PF06144"/>
    </source>
</evidence>
<reference evidence="11" key="1">
    <citation type="submission" date="2020-10" db="EMBL/GenBank/DDBJ databases">
        <authorList>
            <person name="Gilroy R."/>
        </authorList>
    </citation>
    <scope>NUCLEOTIDE SEQUENCE</scope>
    <source>
        <strain evidence="11">ChiSxjej1B13-7958</strain>
    </source>
</reference>
<keyword evidence="6" id="KW-0239">DNA-directed DNA polymerase</keyword>
<evidence type="ECO:0000256" key="3">
    <source>
        <dbReference type="ARBA" id="ARBA00022679"/>
    </source>
</evidence>
<protein>
    <recommendedName>
        <fullName evidence="2">DNA polymerase III subunit delta</fullName>
        <ecNumber evidence="1">2.7.7.7</ecNumber>
    </recommendedName>
</protein>
<dbReference type="NCBIfam" id="TIGR01128">
    <property type="entry name" value="holA"/>
    <property type="match status" value="1"/>
</dbReference>
<evidence type="ECO:0000256" key="4">
    <source>
        <dbReference type="ARBA" id="ARBA00022695"/>
    </source>
</evidence>
<dbReference type="InterPro" id="IPR005790">
    <property type="entry name" value="DNA_polIII_delta"/>
</dbReference>
<evidence type="ECO:0000259" key="10">
    <source>
        <dbReference type="Pfam" id="PF21694"/>
    </source>
</evidence>
<dbReference type="SUPFAM" id="SSF52540">
    <property type="entry name" value="P-loop containing nucleoside triphosphate hydrolases"/>
    <property type="match status" value="1"/>
</dbReference>
<feature type="domain" description="DNA polymerase III delta subunit-like C-terminal" evidence="10">
    <location>
        <begin position="218"/>
        <end position="339"/>
    </location>
</feature>
<comment type="catalytic activity">
    <reaction evidence="8">
        <text>DNA(n) + a 2'-deoxyribonucleoside 5'-triphosphate = DNA(n+1) + diphosphate</text>
        <dbReference type="Rhea" id="RHEA:22508"/>
        <dbReference type="Rhea" id="RHEA-COMP:17339"/>
        <dbReference type="Rhea" id="RHEA-COMP:17340"/>
        <dbReference type="ChEBI" id="CHEBI:33019"/>
        <dbReference type="ChEBI" id="CHEBI:61560"/>
        <dbReference type="ChEBI" id="CHEBI:173112"/>
        <dbReference type="EC" id="2.7.7.7"/>
    </reaction>
</comment>
<dbReference type="PANTHER" id="PTHR34388">
    <property type="entry name" value="DNA POLYMERASE III SUBUNIT DELTA"/>
    <property type="match status" value="1"/>
</dbReference>
<dbReference type="GO" id="GO:0009360">
    <property type="term" value="C:DNA polymerase III complex"/>
    <property type="evidence" value="ECO:0007669"/>
    <property type="project" value="InterPro"/>
</dbReference>
<dbReference type="Pfam" id="PF06144">
    <property type="entry name" value="DNA_pol3_delta"/>
    <property type="match status" value="1"/>
</dbReference>
<dbReference type="GO" id="GO:0006261">
    <property type="term" value="P:DNA-templated DNA replication"/>
    <property type="evidence" value="ECO:0007669"/>
    <property type="project" value="TreeGrafter"/>
</dbReference>
<dbReference type="Gene3D" id="1.20.272.10">
    <property type="match status" value="1"/>
</dbReference>
<proteinExistence type="inferred from homology"/>
<dbReference type="InterPro" id="IPR008921">
    <property type="entry name" value="DNA_pol3_clamp-load_cplx_C"/>
</dbReference>
<keyword evidence="5" id="KW-0235">DNA replication</keyword>
<dbReference type="PANTHER" id="PTHR34388:SF1">
    <property type="entry name" value="DNA POLYMERASE III SUBUNIT DELTA"/>
    <property type="match status" value="1"/>
</dbReference>
<comment type="caution">
    <text evidence="11">The sequence shown here is derived from an EMBL/GenBank/DDBJ whole genome shotgun (WGS) entry which is preliminary data.</text>
</comment>
<dbReference type="Gene3D" id="1.10.8.60">
    <property type="match status" value="1"/>
</dbReference>
<gene>
    <name evidence="11" type="primary">holA</name>
    <name evidence="11" type="ORF">IAB89_04065</name>
</gene>